<accession>A0A0K0FBS1</accession>
<evidence type="ECO:0000313" key="3">
    <source>
        <dbReference type="WBParaSite" id="SVE_0628400.1"/>
    </source>
</evidence>
<feature type="transmembrane region" description="Helical" evidence="1">
    <location>
        <begin position="33"/>
        <end position="57"/>
    </location>
</feature>
<keyword evidence="1" id="KW-1133">Transmembrane helix</keyword>
<dbReference type="WBParaSite" id="SVE_0628400.1">
    <property type="protein sequence ID" value="SVE_0628400.1"/>
    <property type="gene ID" value="SVE_0628400"/>
</dbReference>
<keyword evidence="1" id="KW-0472">Membrane</keyword>
<dbReference type="AlphaFoldDB" id="A0A0K0FBS1"/>
<name>A0A0K0FBS1_STRVS</name>
<feature type="transmembrane region" description="Helical" evidence="1">
    <location>
        <begin position="234"/>
        <end position="253"/>
    </location>
</feature>
<keyword evidence="2" id="KW-1185">Reference proteome</keyword>
<protein>
    <submittedName>
        <fullName evidence="3">Uncharacterized protein</fullName>
    </submittedName>
</protein>
<reference evidence="3" key="2">
    <citation type="submission" date="2015-08" db="UniProtKB">
        <authorList>
            <consortium name="WormBaseParasite"/>
        </authorList>
    </citation>
    <scope>IDENTIFICATION</scope>
</reference>
<evidence type="ECO:0000313" key="2">
    <source>
        <dbReference type="Proteomes" id="UP000035680"/>
    </source>
</evidence>
<proteinExistence type="predicted"/>
<keyword evidence="1" id="KW-0812">Transmembrane</keyword>
<feature type="transmembrane region" description="Helical" evidence="1">
    <location>
        <begin position="117"/>
        <end position="136"/>
    </location>
</feature>
<feature type="transmembrane region" description="Helical" evidence="1">
    <location>
        <begin position="148"/>
        <end position="173"/>
    </location>
</feature>
<sequence>MNNNKEKGEKLENHINEFIKIAEKRDLKKKRKCIFIIPAIICCLLIVCQTINSIYLVNYAYNMRQLYLELGLYFNNSLFRNDSWPEKNNNSMSKTIERLSEIDMYQESLWKLFVSEILEVILPFICLIVFGYEIALNKINRKIGYKILVVYISCPILTLILSLAQACMVGVTLSKQIFPVRYVINRVSMTLLHIYPEGRSNLEIIFNCEFYDSVDKLPPCSGVLHDQVMPMSGINFMLLLHIIPFICSIYIIIHQLKSTNVEHLFLYVLEKK</sequence>
<evidence type="ECO:0000256" key="1">
    <source>
        <dbReference type="SAM" id="Phobius"/>
    </source>
</evidence>
<dbReference type="Proteomes" id="UP000035680">
    <property type="component" value="Unassembled WGS sequence"/>
</dbReference>
<organism evidence="2 3">
    <name type="scientific">Strongyloides venezuelensis</name>
    <name type="common">Threadworm</name>
    <dbReference type="NCBI Taxonomy" id="75913"/>
    <lineage>
        <taxon>Eukaryota</taxon>
        <taxon>Metazoa</taxon>
        <taxon>Ecdysozoa</taxon>
        <taxon>Nematoda</taxon>
        <taxon>Chromadorea</taxon>
        <taxon>Rhabditida</taxon>
        <taxon>Tylenchina</taxon>
        <taxon>Panagrolaimomorpha</taxon>
        <taxon>Strongyloidoidea</taxon>
        <taxon>Strongyloididae</taxon>
        <taxon>Strongyloides</taxon>
    </lineage>
</organism>
<reference evidence="2" key="1">
    <citation type="submission" date="2014-07" db="EMBL/GenBank/DDBJ databases">
        <authorList>
            <person name="Martin A.A"/>
            <person name="De Silva N."/>
        </authorList>
    </citation>
    <scope>NUCLEOTIDE SEQUENCE</scope>
</reference>